<dbReference type="SMART" id="SM00448">
    <property type="entry name" value="REC"/>
    <property type="match status" value="1"/>
</dbReference>
<dbReference type="Pfam" id="PF00072">
    <property type="entry name" value="Response_reg"/>
    <property type="match status" value="1"/>
</dbReference>
<evidence type="ECO:0000259" key="3">
    <source>
        <dbReference type="PROSITE" id="PS50110"/>
    </source>
</evidence>
<dbReference type="InterPro" id="IPR001789">
    <property type="entry name" value="Sig_transdc_resp-reg_receiver"/>
</dbReference>
<dbReference type="Gene3D" id="3.40.50.2300">
    <property type="match status" value="1"/>
</dbReference>
<dbReference type="InterPro" id="IPR011006">
    <property type="entry name" value="CheY-like_superfamily"/>
</dbReference>
<protein>
    <submittedName>
        <fullName evidence="4">Response regulator</fullName>
    </submittedName>
</protein>
<dbReference type="SUPFAM" id="SSF52172">
    <property type="entry name" value="CheY-like"/>
    <property type="match status" value="1"/>
</dbReference>
<feature type="modified residue" description="4-aspartylphosphate" evidence="2">
    <location>
        <position position="52"/>
    </location>
</feature>
<dbReference type="GO" id="GO:0000160">
    <property type="term" value="P:phosphorelay signal transduction system"/>
    <property type="evidence" value="ECO:0007669"/>
    <property type="project" value="InterPro"/>
</dbReference>
<evidence type="ECO:0000313" key="4">
    <source>
        <dbReference type="EMBL" id="XCC94095.1"/>
    </source>
</evidence>
<evidence type="ECO:0000256" key="1">
    <source>
        <dbReference type="ARBA" id="ARBA00022553"/>
    </source>
</evidence>
<accession>A0AAU8AIS8</accession>
<organism evidence="4">
    <name type="scientific">Alloyangia sp. H15</name>
    <dbReference type="NCBI Taxonomy" id="3029062"/>
    <lineage>
        <taxon>Bacteria</taxon>
        <taxon>Pseudomonadati</taxon>
        <taxon>Pseudomonadota</taxon>
        <taxon>Alphaproteobacteria</taxon>
        <taxon>Rhodobacterales</taxon>
        <taxon>Roseobacteraceae</taxon>
        <taxon>Alloyangia</taxon>
    </lineage>
</organism>
<reference evidence="4" key="1">
    <citation type="submission" date="2023-02" db="EMBL/GenBank/DDBJ databases">
        <title>Description and genomic characterization of Salipiger bruguierae sp. nov., isolated from the sediment of mangrove plant Bruguiera sexangula.</title>
        <authorList>
            <person name="Long M."/>
        </authorList>
    </citation>
    <scope>NUCLEOTIDE SEQUENCE</scope>
    <source>
        <strain evidence="4">H15</strain>
    </source>
</reference>
<dbReference type="InterPro" id="IPR050595">
    <property type="entry name" value="Bact_response_regulator"/>
</dbReference>
<dbReference type="AlphaFoldDB" id="A0AAU8AIS8"/>
<sequence length="130" mass="13739">MARILLADDDAGYLAAFCDGMAACGHEATGVTTGDQALTCLDSMAFDIVFLDVLMPGGGAISLTHAIRERHPALPIVVITGRPELASSPLLQKGLRYACAKIGKTATLEELDALVRHHARPGRREVSARS</sequence>
<gene>
    <name evidence="4" type="ORF">PVT71_02490</name>
</gene>
<dbReference type="CDD" id="cd00156">
    <property type="entry name" value="REC"/>
    <property type="match status" value="1"/>
</dbReference>
<name>A0AAU8AIS8_9RHOB</name>
<proteinExistence type="predicted"/>
<dbReference type="EMBL" id="CP123384">
    <property type="protein sequence ID" value="XCC94095.1"/>
    <property type="molecule type" value="Genomic_DNA"/>
</dbReference>
<dbReference type="RefSeq" id="WP_353472918.1">
    <property type="nucleotide sequence ID" value="NZ_CP123384.1"/>
</dbReference>
<dbReference type="PROSITE" id="PS50110">
    <property type="entry name" value="RESPONSE_REGULATORY"/>
    <property type="match status" value="1"/>
</dbReference>
<keyword evidence="1 2" id="KW-0597">Phosphoprotein</keyword>
<dbReference type="PANTHER" id="PTHR44591:SF3">
    <property type="entry name" value="RESPONSE REGULATORY DOMAIN-CONTAINING PROTEIN"/>
    <property type="match status" value="1"/>
</dbReference>
<evidence type="ECO:0000256" key="2">
    <source>
        <dbReference type="PROSITE-ProRule" id="PRU00169"/>
    </source>
</evidence>
<dbReference type="PANTHER" id="PTHR44591">
    <property type="entry name" value="STRESS RESPONSE REGULATOR PROTEIN 1"/>
    <property type="match status" value="1"/>
</dbReference>
<feature type="domain" description="Response regulatory" evidence="3">
    <location>
        <begin position="3"/>
        <end position="119"/>
    </location>
</feature>